<dbReference type="AlphaFoldDB" id="A0A6I0DTZ8"/>
<evidence type="ECO:0000313" key="2">
    <source>
        <dbReference type="Proteomes" id="UP000441102"/>
    </source>
</evidence>
<evidence type="ECO:0000313" key="1">
    <source>
        <dbReference type="EMBL" id="KAB2801655.1"/>
    </source>
</evidence>
<dbReference type="Proteomes" id="UP000441102">
    <property type="component" value="Unassembled WGS sequence"/>
</dbReference>
<dbReference type="EMBL" id="WBWX01000002">
    <property type="protein sequence ID" value="KAB2801655.1"/>
    <property type="molecule type" value="Genomic_DNA"/>
</dbReference>
<comment type="caution">
    <text evidence="1">The sequence shown here is derived from an EMBL/GenBank/DDBJ whole genome shotgun (WGS) entry which is preliminary data.</text>
</comment>
<protein>
    <submittedName>
        <fullName evidence="1">Uncharacterized protein</fullName>
    </submittedName>
</protein>
<gene>
    <name evidence="1" type="ORF">F9L06_08230</name>
</gene>
<sequence>MKTFGQPGSITPASFSPELPTQMIIEGLMLLREMGMTRRQMVKATGMSEYKIRSYFNTICSRWKLDDHLAVKGRNPVGAAQ</sequence>
<accession>A0A6I0DTZ8</accession>
<name>A0A6I0DTZ8_BRUAN</name>
<dbReference type="RefSeq" id="WP_151575185.1">
    <property type="nucleotide sequence ID" value="NZ_WBWT01000003.1"/>
</dbReference>
<proteinExistence type="predicted"/>
<reference evidence="1 2" key="1">
    <citation type="submission" date="2019-09" db="EMBL/GenBank/DDBJ databases">
        <title>Taxonomic organization of the family Brucellaceae based on a phylogenomic approach.</title>
        <authorList>
            <person name="Leclercq S."/>
            <person name="Cloeckaert A."/>
            <person name="Zygmunt M.S."/>
        </authorList>
    </citation>
    <scope>NUCLEOTIDE SEQUENCE [LARGE SCALE GENOMIC DNA]</scope>
    <source>
        <strain evidence="1 2">CCUG 34461</strain>
    </source>
</reference>
<organism evidence="1 2">
    <name type="scientific">Brucella anthropi</name>
    <name type="common">Ochrobactrum anthropi</name>
    <dbReference type="NCBI Taxonomy" id="529"/>
    <lineage>
        <taxon>Bacteria</taxon>
        <taxon>Pseudomonadati</taxon>
        <taxon>Pseudomonadota</taxon>
        <taxon>Alphaproteobacteria</taxon>
        <taxon>Hyphomicrobiales</taxon>
        <taxon>Brucellaceae</taxon>
        <taxon>Brucella/Ochrobactrum group</taxon>
        <taxon>Brucella</taxon>
    </lineage>
</organism>